<dbReference type="EMBL" id="BAABME010007924">
    <property type="protein sequence ID" value="GAA0172037.1"/>
    <property type="molecule type" value="Genomic_DNA"/>
</dbReference>
<dbReference type="AlphaFoldDB" id="A0AAV3RAM1"/>
<proteinExistence type="predicted"/>
<dbReference type="PANTHER" id="PTHR39112">
    <property type="entry name" value="PROTEIN RALF-LIKE 27-RELATED"/>
    <property type="match status" value="1"/>
</dbReference>
<sequence>MASNHFNENAYFYISIAILSSILILADCITPSTASTVDCNGTIGDCNLDAGEEFLMESEESRRMLASNGKGTYAVLDKPPYCNEDVYGSCNKNTKKINKREPCTYANHCLR</sequence>
<keyword evidence="1" id="KW-1133">Transmembrane helix</keyword>
<dbReference type="Proteomes" id="UP001454036">
    <property type="component" value="Unassembled WGS sequence"/>
</dbReference>
<dbReference type="InterPro" id="IPR039252">
    <property type="entry name" value="RALFL27"/>
</dbReference>
<keyword evidence="1" id="KW-0812">Transmembrane</keyword>
<gene>
    <name evidence="2" type="ORF">LIER_25943</name>
</gene>
<feature type="transmembrane region" description="Helical" evidence="1">
    <location>
        <begin position="12"/>
        <end position="30"/>
    </location>
</feature>
<evidence type="ECO:0000313" key="2">
    <source>
        <dbReference type="EMBL" id="GAA0172037.1"/>
    </source>
</evidence>
<dbReference type="PANTHER" id="PTHR39112:SF1">
    <property type="entry name" value="PROTEIN RALF-LIKE 27"/>
    <property type="match status" value="1"/>
</dbReference>
<organism evidence="2 3">
    <name type="scientific">Lithospermum erythrorhizon</name>
    <name type="common">Purple gromwell</name>
    <name type="synonym">Lithospermum officinale var. erythrorhizon</name>
    <dbReference type="NCBI Taxonomy" id="34254"/>
    <lineage>
        <taxon>Eukaryota</taxon>
        <taxon>Viridiplantae</taxon>
        <taxon>Streptophyta</taxon>
        <taxon>Embryophyta</taxon>
        <taxon>Tracheophyta</taxon>
        <taxon>Spermatophyta</taxon>
        <taxon>Magnoliopsida</taxon>
        <taxon>eudicotyledons</taxon>
        <taxon>Gunneridae</taxon>
        <taxon>Pentapetalae</taxon>
        <taxon>asterids</taxon>
        <taxon>lamiids</taxon>
        <taxon>Boraginales</taxon>
        <taxon>Boraginaceae</taxon>
        <taxon>Boraginoideae</taxon>
        <taxon>Lithospermeae</taxon>
        <taxon>Lithospermum</taxon>
    </lineage>
</organism>
<accession>A0AAV3RAM1</accession>
<name>A0AAV3RAM1_LITER</name>
<evidence type="ECO:0000313" key="3">
    <source>
        <dbReference type="Proteomes" id="UP001454036"/>
    </source>
</evidence>
<evidence type="ECO:0000256" key="1">
    <source>
        <dbReference type="SAM" id="Phobius"/>
    </source>
</evidence>
<reference evidence="2 3" key="1">
    <citation type="submission" date="2024-01" db="EMBL/GenBank/DDBJ databases">
        <title>The complete chloroplast genome sequence of Lithospermum erythrorhizon: insights into the phylogenetic relationship among Boraginaceae species and the maternal lineages of purple gromwells.</title>
        <authorList>
            <person name="Okada T."/>
            <person name="Watanabe K."/>
        </authorList>
    </citation>
    <scope>NUCLEOTIDE SEQUENCE [LARGE SCALE GENOMIC DNA]</scope>
</reference>
<protein>
    <recommendedName>
        <fullName evidence="4">Rapid ALkalinization Factor</fullName>
    </recommendedName>
</protein>
<keyword evidence="3" id="KW-1185">Reference proteome</keyword>
<comment type="caution">
    <text evidence="2">The sequence shown here is derived from an EMBL/GenBank/DDBJ whole genome shotgun (WGS) entry which is preliminary data.</text>
</comment>
<keyword evidence="1" id="KW-0472">Membrane</keyword>
<evidence type="ECO:0008006" key="4">
    <source>
        <dbReference type="Google" id="ProtNLM"/>
    </source>
</evidence>